<dbReference type="AlphaFoldDB" id="A0AAD2HM86"/>
<comment type="caution">
    <text evidence="2">The sequence shown here is derived from an EMBL/GenBank/DDBJ whole genome shotgun (WGS) entry which is preliminary data.</text>
</comment>
<dbReference type="Proteomes" id="UP001295794">
    <property type="component" value="Unassembled WGS sequence"/>
</dbReference>
<organism evidence="2 3">
    <name type="scientific">Mycena citricolor</name>
    <dbReference type="NCBI Taxonomy" id="2018698"/>
    <lineage>
        <taxon>Eukaryota</taxon>
        <taxon>Fungi</taxon>
        <taxon>Dikarya</taxon>
        <taxon>Basidiomycota</taxon>
        <taxon>Agaricomycotina</taxon>
        <taxon>Agaricomycetes</taxon>
        <taxon>Agaricomycetidae</taxon>
        <taxon>Agaricales</taxon>
        <taxon>Marasmiineae</taxon>
        <taxon>Mycenaceae</taxon>
        <taxon>Mycena</taxon>
    </lineage>
</organism>
<accession>A0AAD2HM86</accession>
<gene>
    <name evidence="2" type="ORF">MYCIT1_LOCUS26476</name>
</gene>
<feature type="region of interest" description="Disordered" evidence="1">
    <location>
        <begin position="14"/>
        <end position="34"/>
    </location>
</feature>
<feature type="compositionally biased region" description="Low complexity" evidence="1">
    <location>
        <begin position="111"/>
        <end position="123"/>
    </location>
</feature>
<keyword evidence="3" id="KW-1185">Reference proteome</keyword>
<evidence type="ECO:0000313" key="3">
    <source>
        <dbReference type="Proteomes" id="UP001295794"/>
    </source>
</evidence>
<name>A0AAD2HM86_9AGAR</name>
<feature type="compositionally biased region" description="Basic and acidic residues" evidence="1">
    <location>
        <begin position="51"/>
        <end position="88"/>
    </location>
</feature>
<feature type="region of interest" description="Disordered" evidence="1">
    <location>
        <begin position="48"/>
        <end position="199"/>
    </location>
</feature>
<protein>
    <submittedName>
        <fullName evidence="2">Uncharacterized protein</fullName>
    </submittedName>
</protein>
<evidence type="ECO:0000256" key="1">
    <source>
        <dbReference type="SAM" id="MobiDB-lite"/>
    </source>
</evidence>
<evidence type="ECO:0000313" key="2">
    <source>
        <dbReference type="EMBL" id="CAK5277460.1"/>
    </source>
</evidence>
<proteinExistence type="predicted"/>
<feature type="non-terminal residue" evidence="2">
    <location>
        <position position="1"/>
    </location>
</feature>
<reference evidence="2" key="1">
    <citation type="submission" date="2023-11" db="EMBL/GenBank/DDBJ databases">
        <authorList>
            <person name="De Vega J J."/>
            <person name="De Vega J J."/>
        </authorList>
    </citation>
    <scope>NUCLEOTIDE SEQUENCE</scope>
</reference>
<sequence length="199" mass="22030">TGCLDLTTTMAAVAENSTKRRNPPSFQHLPSNRAKKLKQAWVTNAKIKSQWKAEQRRSGSRVAKDVKHSESRVGSEDDAGDNRVHSADEATVTKLGMAEQHPKIPKPAKYGRSSNSRSQSQGESSRRTEQSHPSSQPTSRDLAREAYSPASLHTYRSDPLGKRQRGGSSIGRGRGHGRGQPDMKKRMNVLLETIKRDYA</sequence>
<dbReference type="EMBL" id="CAVNYO010000419">
    <property type="protein sequence ID" value="CAK5277460.1"/>
    <property type="molecule type" value="Genomic_DNA"/>
</dbReference>